<name>A0AAV7Q6E0_PLEWA</name>
<evidence type="ECO:0000259" key="7">
    <source>
        <dbReference type="PROSITE" id="PS51842"/>
    </source>
</evidence>
<evidence type="ECO:0000256" key="6">
    <source>
        <dbReference type="SAM" id="MobiDB-lite"/>
    </source>
</evidence>
<evidence type="ECO:0000313" key="9">
    <source>
        <dbReference type="Proteomes" id="UP001066276"/>
    </source>
</evidence>
<dbReference type="Gene3D" id="1.20.5.170">
    <property type="match status" value="1"/>
</dbReference>
<keyword evidence="9" id="KW-1185">Reference proteome</keyword>
<dbReference type="GO" id="GO:0045109">
    <property type="term" value="P:intermediate filament organization"/>
    <property type="evidence" value="ECO:0007669"/>
    <property type="project" value="TreeGrafter"/>
</dbReference>
<reference evidence="8" key="1">
    <citation type="journal article" date="2022" name="bioRxiv">
        <title>Sequencing and chromosome-scale assembly of the giantPleurodeles waltlgenome.</title>
        <authorList>
            <person name="Brown T."/>
            <person name="Elewa A."/>
            <person name="Iarovenko S."/>
            <person name="Subramanian E."/>
            <person name="Araus A.J."/>
            <person name="Petzold A."/>
            <person name="Susuki M."/>
            <person name="Suzuki K.-i.T."/>
            <person name="Hayashi T."/>
            <person name="Toyoda A."/>
            <person name="Oliveira C."/>
            <person name="Osipova E."/>
            <person name="Leigh N.D."/>
            <person name="Simon A."/>
            <person name="Yun M.H."/>
        </authorList>
    </citation>
    <scope>NUCLEOTIDE SEQUENCE</scope>
    <source>
        <strain evidence="8">20211129_DDA</strain>
        <tissue evidence="8">Liver</tissue>
    </source>
</reference>
<evidence type="ECO:0000256" key="2">
    <source>
        <dbReference type="ARBA" id="ARBA00022754"/>
    </source>
</evidence>
<dbReference type="FunFam" id="1.20.5.170:FF:000002">
    <property type="entry name" value="Type I keratin KA11"/>
    <property type="match status" value="1"/>
</dbReference>
<keyword evidence="2 4" id="KW-0403">Intermediate filament</keyword>
<feature type="domain" description="IF rod" evidence="7">
    <location>
        <begin position="1"/>
        <end position="309"/>
    </location>
</feature>
<dbReference type="PANTHER" id="PTHR23239">
    <property type="entry name" value="INTERMEDIATE FILAMENT"/>
    <property type="match status" value="1"/>
</dbReference>
<protein>
    <recommendedName>
        <fullName evidence="7">IF rod domain-containing protein</fullName>
    </recommendedName>
</protein>
<evidence type="ECO:0000256" key="1">
    <source>
        <dbReference type="ARBA" id="ARBA00022744"/>
    </source>
</evidence>
<dbReference type="PANTHER" id="PTHR23239:SF207">
    <property type="entry name" value="KERATIN, TYPE I CYTOSKELETAL 24"/>
    <property type="match status" value="1"/>
</dbReference>
<dbReference type="Pfam" id="PF00038">
    <property type="entry name" value="Filament"/>
    <property type="match status" value="1"/>
</dbReference>
<dbReference type="PROSITE" id="PS00226">
    <property type="entry name" value="IF_ROD_1"/>
    <property type="match status" value="1"/>
</dbReference>
<feature type="coiled-coil region" evidence="5">
    <location>
        <begin position="1"/>
        <end position="35"/>
    </location>
</feature>
<feature type="coiled-coil region" evidence="5">
    <location>
        <begin position="253"/>
        <end position="301"/>
    </location>
</feature>
<dbReference type="Proteomes" id="UP001066276">
    <property type="component" value="Chromosome 6"/>
</dbReference>
<dbReference type="GO" id="GO:0030855">
    <property type="term" value="P:epithelial cell differentiation"/>
    <property type="evidence" value="ECO:0007669"/>
    <property type="project" value="TreeGrafter"/>
</dbReference>
<dbReference type="EMBL" id="JANPWB010000010">
    <property type="protein sequence ID" value="KAJ1135750.1"/>
    <property type="molecule type" value="Genomic_DNA"/>
</dbReference>
<keyword evidence="1" id="KW-0416">Keratin</keyword>
<dbReference type="FunFam" id="1.20.5.1160:FF:000002">
    <property type="entry name" value="Type I keratin 10"/>
    <property type="match status" value="1"/>
</dbReference>
<dbReference type="InterPro" id="IPR002957">
    <property type="entry name" value="Keratin_I"/>
</dbReference>
<dbReference type="SUPFAM" id="SSF64593">
    <property type="entry name" value="Intermediate filament protein, coiled coil region"/>
    <property type="match status" value="2"/>
</dbReference>
<proteinExistence type="inferred from homology"/>
<dbReference type="PROSITE" id="PS51842">
    <property type="entry name" value="IF_ROD_2"/>
    <property type="match status" value="1"/>
</dbReference>
<dbReference type="SMART" id="SM01391">
    <property type="entry name" value="Filament"/>
    <property type="match status" value="1"/>
</dbReference>
<evidence type="ECO:0000313" key="8">
    <source>
        <dbReference type="EMBL" id="KAJ1135750.1"/>
    </source>
</evidence>
<feature type="compositionally biased region" description="Low complexity" evidence="6">
    <location>
        <begin position="303"/>
        <end position="335"/>
    </location>
</feature>
<dbReference type="PRINTS" id="PR01248">
    <property type="entry name" value="TYPE1KERATIN"/>
</dbReference>
<feature type="coiled-coil region" evidence="5">
    <location>
        <begin position="167"/>
        <end position="227"/>
    </location>
</feature>
<dbReference type="Gene3D" id="1.20.5.1160">
    <property type="entry name" value="Vasodilator-stimulated phosphoprotein"/>
    <property type="match status" value="1"/>
</dbReference>
<dbReference type="Gene3D" id="1.20.5.500">
    <property type="entry name" value="Single helix bin"/>
    <property type="match status" value="1"/>
</dbReference>
<dbReference type="InterPro" id="IPR039008">
    <property type="entry name" value="IF_rod_dom"/>
</dbReference>
<accession>A0AAV7Q6E0</accession>
<comment type="similarity">
    <text evidence="4">Belongs to the intermediate filament family.</text>
</comment>
<organism evidence="8 9">
    <name type="scientific">Pleurodeles waltl</name>
    <name type="common">Iberian ribbed newt</name>
    <dbReference type="NCBI Taxonomy" id="8319"/>
    <lineage>
        <taxon>Eukaryota</taxon>
        <taxon>Metazoa</taxon>
        <taxon>Chordata</taxon>
        <taxon>Craniata</taxon>
        <taxon>Vertebrata</taxon>
        <taxon>Euteleostomi</taxon>
        <taxon>Amphibia</taxon>
        <taxon>Batrachia</taxon>
        <taxon>Caudata</taxon>
        <taxon>Salamandroidea</taxon>
        <taxon>Salamandridae</taxon>
        <taxon>Pleurodelinae</taxon>
        <taxon>Pleurodeles</taxon>
    </lineage>
</organism>
<keyword evidence="3 5" id="KW-0175">Coiled coil</keyword>
<evidence type="ECO:0000256" key="4">
    <source>
        <dbReference type="RuleBase" id="RU000685"/>
    </source>
</evidence>
<dbReference type="GO" id="GO:0005882">
    <property type="term" value="C:intermediate filament"/>
    <property type="evidence" value="ECO:0007669"/>
    <property type="project" value="UniProtKB-KW"/>
</dbReference>
<dbReference type="GO" id="GO:0005198">
    <property type="term" value="F:structural molecule activity"/>
    <property type="evidence" value="ECO:0007669"/>
    <property type="project" value="InterPro"/>
</dbReference>
<dbReference type="AlphaFoldDB" id="A0AAV7Q6E0"/>
<gene>
    <name evidence="8" type="ORF">NDU88_002182</name>
</gene>
<feature type="region of interest" description="Disordered" evidence="6">
    <location>
        <begin position="303"/>
        <end position="341"/>
    </location>
</feature>
<evidence type="ECO:0000256" key="5">
    <source>
        <dbReference type="SAM" id="Coils"/>
    </source>
</evidence>
<sequence length="341" mass="39302">MQNLNDRLASYLDKVRALEEANGELERKIREWYEKHRPTSLNRDYSKYFQIIADLQKQIIKATTDNGSVVLQIDNARLAADDFKLKYENELILRQSVEADINGLRRVLDELTLAKSDLESQVESLQEELTYLRKNHEEEMNSSRRTEQGDVTVEMDAAPGSDLLKSLSEMRSQYEALAEKNRRDSEERYLQQSAELKREISVGVEQVKSSRSEISELRRTFQTLEMQLQSQLALKQSLEASLAETEGAYCAQLAQLQLRISHVEEQLAHMREEMEQQNEDYRRLLDTKSRLEKEIETYRSLLDSEGGISGSGESSFSSITRSSDDSSSMLRSRIITSKQAR</sequence>
<evidence type="ECO:0000256" key="3">
    <source>
        <dbReference type="ARBA" id="ARBA00023054"/>
    </source>
</evidence>
<comment type="caution">
    <text evidence="8">The sequence shown here is derived from an EMBL/GenBank/DDBJ whole genome shotgun (WGS) entry which is preliminary data.</text>
</comment>
<feature type="coiled-coil region" evidence="5">
    <location>
        <begin position="94"/>
        <end position="142"/>
    </location>
</feature>
<dbReference type="InterPro" id="IPR018039">
    <property type="entry name" value="IF_conserved"/>
</dbReference>